<reference evidence="2" key="1">
    <citation type="journal article" date="2008" name="Nat. Genet.">
        <title>The Pristionchus pacificus genome provides a unique perspective on nematode lifestyle and parasitism.</title>
        <authorList>
            <person name="Dieterich C."/>
            <person name="Clifton S.W."/>
            <person name="Schuster L.N."/>
            <person name="Chinwalla A."/>
            <person name="Delehaunty K."/>
            <person name="Dinkelacker I."/>
            <person name="Fulton L."/>
            <person name="Fulton R."/>
            <person name="Godfrey J."/>
            <person name="Minx P."/>
            <person name="Mitreva M."/>
            <person name="Roeseler W."/>
            <person name="Tian H."/>
            <person name="Witte H."/>
            <person name="Yang S.P."/>
            <person name="Wilson R.K."/>
            <person name="Sommer R.J."/>
        </authorList>
    </citation>
    <scope>NUCLEOTIDE SEQUENCE [LARGE SCALE GENOMIC DNA]</scope>
    <source>
        <strain evidence="2">PS312</strain>
    </source>
</reference>
<organism evidence="1 2">
    <name type="scientific">Pristionchus pacificus</name>
    <name type="common">Parasitic nematode worm</name>
    <dbReference type="NCBI Taxonomy" id="54126"/>
    <lineage>
        <taxon>Eukaryota</taxon>
        <taxon>Metazoa</taxon>
        <taxon>Ecdysozoa</taxon>
        <taxon>Nematoda</taxon>
        <taxon>Chromadorea</taxon>
        <taxon>Rhabditida</taxon>
        <taxon>Rhabditina</taxon>
        <taxon>Diplogasteromorpha</taxon>
        <taxon>Diplogasteroidea</taxon>
        <taxon>Neodiplogasteridae</taxon>
        <taxon>Pristionchus</taxon>
    </lineage>
</organism>
<protein>
    <submittedName>
        <fullName evidence="1">Uncharacterized protein</fullName>
    </submittedName>
</protein>
<dbReference type="OrthoDB" id="5842010at2759"/>
<dbReference type="AlphaFoldDB" id="A0A2A6B6A6"/>
<name>A0A2A6B6A6_PRIPA</name>
<reference evidence="1" key="2">
    <citation type="submission" date="2022-06" db="UniProtKB">
        <authorList>
            <consortium name="EnsemblMetazoa"/>
        </authorList>
    </citation>
    <scope>IDENTIFICATION</scope>
    <source>
        <strain evidence="1">PS312</strain>
    </source>
</reference>
<proteinExistence type="predicted"/>
<dbReference type="Proteomes" id="UP000005239">
    <property type="component" value="Unassembled WGS sequence"/>
</dbReference>
<sequence>MCSVPKMFKHASNQALLQNVSSYCMIIECDNRTPLILRDEQGELHSAHVHGSSAISDYIVFKKDEGLFKSVPELMSPQLIDKYLVMGCAFGEKTISVRVGHISSVSTGYRGFFYGDSGGLPGFSGVILSHIELAKQEPFSV</sequence>
<dbReference type="EnsemblMetazoa" id="PPA35612.1">
    <property type="protein sequence ID" value="PPA35612.1"/>
    <property type="gene ID" value="WBGene00273981"/>
</dbReference>
<evidence type="ECO:0000313" key="1">
    <source>
        <dbReference type="EnsemblMetazoa" id="PPA35612.1"/>
    </source>
</evidence>
<keyword evidence="2" id="KW-1185">Reference proteome</keyword>
<evidence type="ECO:0000313" key="2">
    <source>
        <dbReference type="Proteomes" id="UP000005239"/>
    </source>
</evidence>
<gene>
    <name evidence="1" type="primary">WBGene00273981</name>
</gene>
<accession>A0A8R1UP29</accession>
<accession>A0A2A6B6A6</accession>